<dbReference type="AlphaFoldDB" id="A0A6I6K542"/>
<evidence type="ECO:0000256" key="1">
    <source>
        <dbReference type="ARBA" id="ARBA00004651"/>
    </source>
</evidence>
<keyword evidence="10" id="KW-0325">Glycoprotein</keyword>
<sequence>MHFIDYIVIVIFFIGILSAGLSFSGSGKNMVNYFAAGGAVPWWISGLSLFMSFFSAGTFVVWGSIAYTNGWVAITIQWTMAIAGFIIGVFIAPRWHKARVLTAAEFITQRLGIKVQKLYSYLFLFISLFTTGAFLYPVAKIVEVSTGFPLHWCIIILGLIIILYTTAGGLWAVIVTDVLQFIILTTAVLIIVPLAFQRVDGITAFIQHSPNGFFDFFSGEYTLGFIIAFGLYNLFFISGNWAYVQRYTSVSTKKDAKKVGYLFGSLYLISPVIWMLPPMIYRVLNPGLTGFGDEGAYLMMCKEVLPIGMLGLILGAMIFATSSSVNTTLNISAGVFTNDLYKNIKPNVSNKHLMIVARFATIGFGLLTIVVALLVQNMGGIVEVVLSVAAITGGALYLPPLWSLFSKRQTGKSILTATLTSLIISVIFKFATPYLFDFALTRTQEMTLGVVAPVLVLIFFEFRYYFTQRENPDFDEYKRIKEKQLFEFHQQTSSDSQNRHGKNVISFGVAGTGILIVGIGAFAATGRWLVVIAGTLIIITGLIMIPKNKKIKK</sequence>
<comment type="catalytic activity">
    <reaction evidence="12">
        <text>iodide(out) + 2 Na(+)(out) = iodide(in) + 2 Na(+)(in)</text>
        <dbReference type="Rhea" id="RHEA:71207"/>
        <dbReference type="ChEBI" id="CHEBI:16382"/>
        <dbReference type="ChEBI" id="CHEBI:29101"/>
    </reaction>
</comment>
<keyword evidence="7" id="KW-0915">Sodium</keyword>
<feature type="transmembrane region" description="Helical" evidence="14">
    <location>
        <begin position="118"/>
        <end position="136"/>
    </location>
</feature>
<evidence type="ECO:0000313" key="16">
    <source>
        <dbReference type="Proteomes" id="UP000428260"/>
    </source>
</evidence>
<feature type="transmembrane region" description="Helical" evidence="14">
    <location>
        <begin position="448"/>
        <end position="466"/>
    </location>
</feature>
<evidence type="ECO:0000256" key="14">
    <source>
        <dbReference type="SAM" id="Phobius"/>
    </source>
</evidence>
<protein>
    <submittedName>
        <fullName evidence="15">Sodium transporter</fullName>
    </submittedName>
</protein>
<accession>A0A6I6K542</accession>
<comment type="similarity">
    <text evidence="2 13">Belongs to the sodium:solute symporter (SSF) (TC 2.A.21) family.</text>
</comment>
<dbReference type="PROSITE" id="PS00456">
    <property type="entry name" value="NA_SOLUT_SYMP_1"/>
    <property type="match status" value="1"/>
</dbReference>
<reference evidence="15 16" key="1">
    <citation type="submission" date="2019-11" db="EMBL/GenBank/DDBJ databases">
        <authorList>
            <person name="Zheng R.K."/>
            <person name="Sun C.M."/>
        </authorList>
    </citation>
    <scope>NUCLEOTIDE SEQUENCE [LARGE SCALE GENOMIC DNA]</scope>
    <source>
        <strain evidence="15 16">WC007</strain>
    </source>
</reference>
<dbReference type="PROSITE" id="PS50283">
    <property type="entry name" value="NA_SOLUT_SYMP_3"/>
    <property type="match status" value="1"/>
</dbReference>
<feature type="transmembrane region" description="Helical" evidence="14">
    <location>
        <begin position="296"/>
        <end position="320"/>
    </location>
</feature>
<evidence type="ECO:0000256" key="8">
    <source>
        <dbReference type="ARBA" id="ARBA00023065"/>
    </source>
</evidence>
<dbReference type="GO" id="GO:0015075">
    <property type="term" value="F:monoatomic ion transmembrane transporter activity"/>
    <property type="evidence" value="ECO:0007669"/>
    <property type="project" value="UniProtKB-ARBA"/>
</dbReference>
<evidence type="ECO:0000256" key="9">
    <source>
        <dbReference type="ARBA" id="ARBA00023136"/>
    </source>
</evidence>
<dbReference type="GO" id="GO:0098660">
    <property type="term" value="P:inorganic ion transmembrane transport"/>
    <property type="evidence" value="ECO:0007669"/>
    <property type="project" value="UniProtKB-ARBA"/>
</dbReference>
<evidence type="ECO:0000256" key="4">
    <source>
        <dbReference type="ARBA" id="ARBA00022475"/>
    </source>
</evidence>
<proteinExistence type="inferred from homology"/>
<feature type="transmembrane region" description="Helical" evidence="14">
    <location>
        <begin position="414"/>
        <end position="436"/>
    </location>
</feature>
<keyword evidence="6 14" id="KW-1133">Transmembrane helix</keyword>
<feature type="transmembrane region" description="Helical" evidence="14">
    <location>
        <begin position="148"/>
        <end position="171"/>
    </location>
</feature>
<dbReference type="Proteomes" id="UP000428260">
    <property type="component" value="Chromosome"/>
</dbReference>
<evidence type="ECO:0000256" key="5">
    <source>
        <dbReference type="ARBA" id="ARBA00022692"/>
    </source>
</evidence>
<feature type="transmembrane region" description="Helical" evidence="14">
    <location>
        <begin position="178"/>
        <end position="196"/>
    </location>
</feature>
<dbReference type="InterPro" id="IPR051163">
    <property type="entry name" value="Sodium:Solute_Symporter_SSF"/>
</dbReference>
<dbReference type="Gene3D" id="1.20.1730.10">
    <property type="entry name" value="Sodium/glucose cotransporter"/>
    <property type="match status" value="1"/>
</dbReference>
<dbReference type="PANTHER" id="PTHR42985">
    <property type="entry name" value="SODIUM-COUPLED MONOCARBOXYLATE TRANSPORTER"/>
    <property type="match status" value="1"/>
</dbReference>
<organism evidence="15 16">
    <name type="scientific">Maribellus comscasis</name>
    <dbReference type="NCBI Taxonomy" id="2681766"/>
    <lineage>
        <taxon>Bacteria</taxon>
        <taxon>Pseudomonadati</taxon>
        <taxon>Bacteroidota</taxon>
        <taxon>Bacteroidia</taxon>
        <taxon>Marinilabiliales</taxon>
        <taxon>Prolixibacteraceae</taxon>
        <taxon>Maribellus</taxon>
    </lineage>
</organism>
<dbReference type="Pfam" id="PF00474">
    <property type="entry name" value="SSF"/>
    <property type="match status" value="1"/>
</dbReference>
<evidence type="ECO:0000256" key="3">
    <source>
        <dbReference type="ARBA" id="ARBA00022448"/>
    </source>
</evidence>
<evidence type="ECO:0000256" key="10">
    <source>
        <dbReference type="ARBA" id="ARBA00023180"/>
    </source>
</evidence>
<keyword evidence="5 14" id="KW-0812">Transmembrane</keyword>
<feature type="transmembrane region" description="Helical" evidence="14">
    <location>
        <begin position="355"/>
        <end position="375"/>
    </location>
</feature>
<dbReference type="GO" id="GO:0006814">
    <property type="term" value="P:sodium ion transport"/>
    <property type="evidence" value="ECO:0007669"/>
    <property type="project" value="UniProtKB-KW"/>
</dbReference>
<keyword evidence="16" id="KW-1185">Reference proteome</keyword>
<evidence type="ECO:0000256" key="12">
    <source>
        <dbReference type="ARBA" id="ARBA00036099"/>
    </source>
</evidence>
<feature type="transmembrane region" description="Helical" evidence="14">
    <location>
        <begin position="528"/>
        <end position="545"/>
    </location>
</feature>
<feature type="transmembrane region" description="Helical" evidence="14">
    <location>
        <begin position="71"/>
        <end position="92"/>
    </location>
</feature>
<dbReference type="GO" id="GO:0005886">
    <property type="term" value="C:plasma membrane"/>
    <property type="evidence" value="ECO:0007669"/>
    <property type="project" value="UniProtKB-SubCell"/>
</dbReference>
<dbReference type="EMBL" id="CP046401">
    <property type="protein sequence ID" value="QGY47532.1"/>
    <property type="molecule type" value="Genomic_DNA"/>
</dbReference>
<feature type="transmembrane region" description="Helical" evidence="14">
    <location>
        <begin position="39"/>
        <end position="65"/>
    </location>
</feature>
<keyword evidence="8" id="KW-0406">Ion transport</keyword>
<feature type="transmembrane region" description="Helical" evidence="14">
    <location>
        <begin position="216"/>
        <end position="238"/>
    </location>
</feature>
<evidence type="ECO:0000256" key="2">
    <source>
        <dbReference type="ARBA" id="ARBA00006434"/>
    </source>
</evidence>
<dbReference type="GO" id="GO:0015293">
    <property type="term" value="F:symporter activity"/>
    <property type="evidence" value="ECO:0007669"/>
    <property type="project" value="TreeGrafter"/>
</dbReference>
<dbReference type="InterPro" id="IPR001734">
    <property type="entry name" value="Na/solute_symporter"/>
</dbReference>
<evidence type="ECO:0000256" key="11">
    <source>
        <dbReference type="ARBA" id="ARBA00023201"/>
    </source>
</evidence>
<evidence type="ECO:0000256" key="13">
    <source>
        <dbReference type="RuleBase" id="RU362091"/>
    </source>
</evidence>
<evidence type="ECO:0000256" key="6">
    <source>
        <dbReference type="ARBA" id="ARBA00022989"/>
    </source>
</evidence>
<dbReference type="InterPro" id="IPR018212">
    <property type="entry name" value="Na/solute_symporter_CS"/>
</dbReference>
<comment type="subcellular location">
    <subcellularLocation>
        <location evidence="1">Cell membrane</location>
        <topology evidence="1">Multi-pass membrane protein</topology>
    </subcellularLocation>
</comment>
<name>A0A6I6K542_9BACT</name>
<feature type="transmembrane region" description="Helical" evidence="14">
    <location>
        <begin position="259"/>
        <end position="276"/>
    </location>
</feature>
<dbReference type="CDD" id="cd11477">
    <property type="entry name" value="SLC5sbd_u1"/>
    <property type="match status" value="1"/>
</dbReference>
<dbReference type="KEGG" id="mcos:GM418_28835"/>
<gene>
    <name evidence="15" type="ORF">GM418_28835</name>
</gene>
<evidence type="ECO:0000256" key="7">
    <source>
        <dbReference type="ARBA" id="ARBA00023053"/>
    </source>
</evidence>
<dbReference type="PANTHER" id="PTHR42985:SF40">
    <property type="entry name" value="LD47995P-RELATED"/>
    <property type="match status" value="1"/>
</dbReference>
<feature type="transmembrane region" description="Helical" evidence="14">
    <location>
        <begin position="381"/>
        <end position="402"/>
    </location>
</feature>
<keyword evidence="4" id="KW-1003">Cell membrane</keyword>
<dbReference type="InterPro" id="IPR038377">
    <property type="entry name" value="Na/Glc_symporter_sf"/>
</dbReference>
<keyword evidence="3" id="KW-0813">Transport</keyword>
<evidence type="ECO:0000313" key="15">
    <source>
        <dbReference type="EMBL" id="QGY47532.1"/>
    </source>
</evidence>
<feature type="transmembrane region" description="Helical" evidence="14">
    <location>
        <begin position="504"/>
        <end position="522"/>
    </location>
</feature>
<keyword evidence="9 14" id="KW-0472">Membrane</keyword>
<feature type="transmembrane region" description="Helical" evidence="14">
    <location>
        <begin position="6"/>
        <end position="27"/>
    </location>
</feature>
<keyword evidence="11" id="KW-0739">Sodium transport</keyword>